<keyword evidence="6 11" id="KW-0349">Heme</keyword>
<dbReference type="FunFam" id="1.10.630.10:FF:000006">
    <property type="entry name" value="Cytochrome P450 302a1, mitochondrial"/>
    <property type="match status" value="1"/>
</dbReference>
<dbReference type="Pfam" id="PF00067">
    <property type="entry name" value="p450"/>
    <property type="match status" value="1"/>
</dbReference>
<evidence type="ECO:0000313" key="13">
    <source>
        <dbReference type="EMBL" id="JAD06519.1"/>
    </source>
</evidence>
<comment type="similarity">
    <text evidence="5 12">Belongs to the cytochrome P450 family.</text>
</comment>
<dbReference type="InterPro" id="IPR036396">
    <property type="entry name" value="Cyt_P450_sf"/>
</dbReference>
<dbReference type="AlphaFoldDB" id="A0A0A1X5A7"/>
<dbReference type="InterPro" id="IPR050479">
    <property type="entry name" value="CYP11_CYP27_families"/>
</dbReference>
<keyword evidence="7 11" id="KW-0479">Metal-binding</keyword>
<dbReference type="GO" id="GO:0005506">
    <property type="term" value="F:iron ion binding"/>
    <property type="evidence" value="ECO:0007669"/>
    <property type="project" value="InterPro"/>
</dbReference>
<dbReference type="GO" id="GO:0016705">
    <property type="term" value="F:oxidoreductase activity, acting on paired donors, with incorporation or reduction of molecular oxygen"/>
    <property type="evidence" value="ECO:0007669"/>
    <property type="project" value="InterPro"/>
</dbReference>
<dbReference type="GO" id="GO:0020037">
    <property type="term" value="F:heme binding"/>
    <property type="evidence" value="ECO:0007669"/>
    <property type="project" value="InterPro"/>
</dbReference>
<dbReference type="EMBL" id="GBXI01007773">
    <property type="protein sequence ID" value="JAD06519.1"/>
    <property type="molecule type" value="Transcribed_RNA"/>
</dbReference>
<reference evidence="13" key="1">
    <citation type="submission" date="2014-11" db="EMBL/GenBank/DDBJ databases">
        <authorList>
            <person name="Geib S."/>
        </authorList>
    </citation>
    <scope>NUCLEOTIDE SEQUENCE</scope>
</reference>
<dbReference type="PRINTS" id="PR00385">
    <property type="entry name" value="P450"/>
</dbReference>
<dbReference type="SUPFAM" id="SSF48264">
    <property type="entry name" value="Cytochrome P450"/>
    <property type="match status" value="1"/>
</dbReference>
<dbReference type="GO" id="GO:0005789">
    <property type="term" value="C:endoplasmic reticulum membrane"/>
    <property type="evidence" value="ECO:0007669"/>
    <property type="project" value="UniProtKB-SubCell"/>
</dbReference>
<protein>
    <submittedName>
        <fullName evidence="13">Cytochrome P450 CYP12A2</fullName>
    </submittedName>
</protein>
<keyword evidence="9 11" id="KW-0408">Iron</keyword>
<comment type="function">
    <text evidence="2">May be involved in the metabolism of insect hormones and in the breakdown of synthetic insecticides.</text>
</comment>
<dbReference type="Gene3D" id="1.10.630.10">
    <property type="entry name" value="Cytochrome P450"/>
    <property type="match status" value="1"/>
</dbReference>
<dbReference type="InterPro" id="IPR001128">
    <property type="entry name" value="Cyt_P450"/>
</dbReference>
<evidence type="ECO:0000256" key="11">
    <source>
        <dbReference type="PIRSR" id="PIRSR602403-1"/>
    </source>
</evidence>
<evidence type="ECO:0000256" key="2">
    <source>
        <dbReference type="ARBA" id="ARBA00003690"/>
    </source>
</evidence>
<proteinExistence type="inferred from homology"/>
<dbReference type="PANTHER" id="PTHR24279:SF120">
    <property type="entry name" value="CYTOCHROME P450"/>
    <property type="match status" value="1"/>
</dbReference>
<evidence type="ECO:0000256" key="3">
    <source>
        <dbReference type="ARBA" id="ARBA00004174"/>
    </source>
</evidence>
<name>A0A0A1X5A7_ZEUCU</name>
<dbReference type="SMR" id="A0A0A1X5A7"/>
<evidence type="ECO:0000256" key="7">
    <source>
        <dbReference type="ARBA" id="ARBA00022723"/>
    </source>
</evidence>
<evidence type="ECO:0000256" key="8">
    <source>
        <dbReference type="ARBA" id="ARBA00023002"/>
    </source>
</evidence>
<sequence length="557" mass="63918">MFFAKIQSRGGCAIKRASVIRLLVTEQEPLQPQHINTISTTNPPATASQQTDPALEWEKARPFSELPRVGGLKLISKFFPGGAYAKLDFKDLVTTMRNDYGPIFMMTAMMGRPDIIVTHNPDDFPNIFRNEGIWPNRPFSETIGYHRNKMRADFFQGVEGTISTQGEKWNTFRKVVNPLLMQPKNIEMYTNKLAQVNQEFVERIRLIRDPKSLEMPADFEECLHRWTLESVAVVALDKQLGLLREDSEHYADALKLFVALNEFMTLSLDLDYKPTLWKFIATPKFKRLMQSMDDIQAITWKYITEAVKKLERESQQGIERPTQEQSILEKLLKKDKKIATVMAMDMLMAGVDTTTSLTVGALLCLAKNPEKQELLREEVMRVLPQKDGAFIDDPLKHAPYLRACLKESLRVYPVAIGNMRVPVNDLVLSGYQVPKGTYVSMIFAPLQSDARYYSRPMEFLPERWLRSNSEVDEPQKRDTVECPQSIKVSSPFVYLPFGFGPRICLGRRISELEVGLGIARLIRNFKVEFHYPTDRAFKGMLINMPNIPLKFKFTDID</sequence>
<keyword evidence="10 12" id="KW-0503">Monooxygenase</keyword>
<evidence type="ECO:0000256" key="9">
    <source>
        <dbReference type="ARBA" id="ARBA00023004"/>
    </source>
</evidence>
<evidence type="ECO:0000256" key="5">
    <source>
        <dbReference type="ARBA" id="ARBA00010617"/>
    </source>
</evidence>
<evidence type="ECO:0000256" key="4">
    <source>
        <dbReference type="ARBA" id="ARBA00004406"/>
    </source>
</evidence>
<dbReference type="InterPro" id="IPR002403">
    <property type="entry name" value="Cyt_P450_E_grp-IV"/>
</dbReference>
<dbReference type="InterPro" id="IPR017972">
    <property type="entry name" value="Cyt_P450_CS"/>
</dbReference>
<gene>
    <name evidence="13" type="primary">CYP12A2_2</name>
    <name evidence="13" type="ORF">g.34621</name>
</gene>
<evidence type="ECO:0000256" key="6">
    <source>
        <dbReference type="ARBA" id="ARBA00022617"/>
    </source>
</evidence>
<dbReference type="GO" id="GO:0004497">
    <property type="term" value="F:monooxygenase activity"/>
    <property type="evidence" value="ECO:0007669"/>
    <property type="project" value="UniProtKB-KW"/>
</dbReference>
<accession>A0A0A1X5A7</accession>
<evidence type="ECO:0000256" key="1">
    <source>
        <dbReference type="ARBA" id="ARBA00001971"/>
    </source>
</evidence>
<dbReference type="PRINTS" id="PR00465">
    <property type="entry name" value="EP450IV"/>
</dbReference>
<dbReference type="CDD" id="cd11054">
    <property type="entry name" value="CYP24A1-like"/>
    <property type="match status" value="1"/>
</dbReference>
<dbReference type="GeneID" id="105216104"/>
<dbReference type="PANTHER" id="PTHR24279">
    <property type="entry name" value="CYTOCHROME P450"/>
    <property type="match status" value="1"/>
</dbReference>
<reference evidence="13" key="2">
    <citation type="journal article" date="2015" name="Gigascience">
        <title>Reconstructing a comprehensive transcriptome assembly of a white-pupal translocated strain of the pest fruit fly Bactrocera cucurbitae.</title>
        <authorList>
            <person name="Sim S.B."/>
            <person name="Calla B."/>
            <person name="Hall B."/>
            <person name="DeRego T."/>
            <person name="Geib S.M."/>
        </authorList>
    </citation>
    <scope>NUCLEOTIDE SEQUENCE</scope>
</reference>
<dbReference type="OrthoDB" id="3945418at2759"/>
<organism evidence="13">
    <name type="scientific">Zeugodacus cucurbitae</name>
    <name type="common">Melon fruit fly</name>
    <name type="synonym">Bactrocera cucurbitae</name>
    <dbReference type="NCBI Taxonomy" id="28588"/>
    <lineage>
        <taxon>Eukaryota</taxon>
        <taxon>Metazoa</taxon>
        <taxon>Ecdysozoa</taxon>
        <taxon>Arthropoda</taxon>
        <taxon>Hexapoda</taxon>
        <taxon>Insecta</taxon>
        <taxon>Pterygota</taxon>
        <taxon>Neoptera</taxon>
        <taxon>Endopterygota</taxon>
        <taxon>Diptera</taxon>
        <taxon>Brachycera</taxon>
        <taxon>Muscomorpha</taxon>
        <taxon>Tephritoidea</taxon>
        <taxon>Tephritidae</taxon>
        <taxon>Zeugodacus</taxon>
        <taxon>Zeugodacus</taxon>
    </lineage>
</organism>
<keyword evidence="8 12" id="KW-0560">Oxidoreductase</keyword>
<evidence type="ECO:0000256" key="12">
    <source>
        <dbReference type="RuleBase" id="RU000461"/>
    </source>
</evidence>
<feature type="binding site" description="axial binding residue" evidence="11">
    <location>
        <position position="504"/>
    </location>
    <ligand>
        <name>heme</name>
        <dbReference type="ChEBI" id="CHEBI:30413"/>
    </ligand>
    <ligandPart>
        <name>Fe</name>
        <dbReference type="ChEBI" id="CHEBI:18248"/>
    </ligandPart>
</feature>
<comment type="subcellular location">
    <subcellularLocation>
        <location evidence="4">Endoplasmic reticulum membrane</location>
        <topology evidence="4">Peripheral membrane protein</topology>
    </subcellularLocation>
    <subcellularLocation>
        <location evidence="3">Microsome membrane</location>
        <topology evidence="3">Peripheral membrane protein</topology>
    </subcellularLocation>
</comment>
<evidence type="ECO:0000256" key="10">
    <source>
        <dbReference type="ARBA" id="ARBA00023033"/>
    </source>
</evidence>
<dbReference type="PROSITE" id="PS00086">
    <property type="entry name" value="CYTOCHROME_P450"/>
    <property type="match status" value="1"/>
</dbReference>
<comment type="cofactor">
    <cofactor evidence="1 11">
        <name>heme</name>
        <dbReference type="ChEBI" id="CHEBI:30413"/>
    </cofactor>
</comment>